<feature type="compositionally biased region" description="Polar residues" evidence="1">
    <location>
        <begin position="73"/>
        <end position="92"/>
    </location>
</feature>
<organism evidence="3 4">
    <name type="scientific">Parabacteroides chinchillae</name>
    <dbReference type="NCBI Taxonomy" id="871327"/>
    <lineage>
        <taxon>Bacteria</taxon>
        <taxon>Pseudomonadati</taxon>
        <taxon>Bacteroidota</taxon>
        <taxon>Bacteroidia</taxon>
        <taxon>Bacteroidales</taxon>
        <taxon>Tannerellaceae</taxon>
        <taxon>Parabacteroides</taxon>
    </lineage>
</organism>
<keyword evidence="2" id="KW-0812">Transmembrane</keyword>
<dbReference type="RefSeq" id="WP_103983882.1">
    <property type="nucleotide sequence ID" value="NZ_FNVS01000014.1"/>
</dbReference>
<dbReference type="EMBL" id="FNVS01000014">
    <property type="protein sequence ID" value="SEG09014.1"/>
    <property type="molecule type" value="Genomic_DNA"/>
</dbReference>
<proteinExistence type="predicted"/>
<sequence length="152" mass="16971">MDNAGDWIYIVFLIIAGVSGLLSSGKEKKQSKNILGRPGNDIPEDSEPSQEKGFWEILQEMQEEKPQPAAPDQPQTVIKNRPNKQQQFSQPAKTAVHPPFLSGENIPESSKAAPISILQQEEENGIIPEQTFTDMAELRKAIICSEILNRKY</sequence>
<reference evidence="3 4" key="1">
    <citation type="submission" date="2016-10" db="EMBL/GenBank/DDBJ databases">
        <authorList>
            <person name="Varghese N."/>
            <person name="Submissions S."/>
        </authorList>
    </citation>
    <scope>NUCLEOTIDE SEQUENCE [LARGE SCALE GENOMIC DNA]</scope>
    <source>
        <strain evidence="3 4">DSM 29073</strain>
    </source>
</reference>
<protein>
    <submittedName>
        <fullName evidence="3">Uncharacterized protein</fullName>
    </submittedName>
</protein>
<evidence type="ECO:0000256" key="2">
    <source>
        <dbReference type="SAM" id="Phobius"/>
    </source>
</evidence>
<name>A0A8G2F3F0_9BACT</name>
<accession>A0A8G2F3F0</accession>
<dbReference type="AlphaFoldDB" id="A0A8G2F3F0"/>
<evidence type="ECO:0000313" key="3">
    <source>
        <dbReference type="EMBL" id="SEG09014.1"/>
    </source>
</evidence>
<comment type="caution">
    <text evidence="3">The sequence shown here is derived from an EMBL/GenBank/DDBJ whole genome shotgun (WGS) entry which is preliminary data.</text>
</comment>
<keyword evidence="4" id="KW-1185">Reference proteome</keyword>
<evidence type="ECO:0000313" key="4">
    <source>
        <dbReference type="Proteomes" id="UP000236725"/>
    </source>
</evidence>
<keyword evidence="2" id="KW-1133">Transmembrane helix</keyword>
<keyword evidence="2" id="KW-0472">Membrane</keyword>
<feature type="region of interest" description="Disordered" evidence="1">
    <location>
        <begin position="26"/>
        <end position="107"/>
    </location>
</feature>
<feature type="transmembrane region" description="Helical" evidence="2">
    <location>
        <begin position="6"/>
        <end position="23"/>
    </location>
</feature>
<evidence type="ECO:0000256" key="1">
    <source>
        <dbReference type="SAM" id="MobiDB-lite"/>
    </source>
</evidence>
<gene>
    <name evidence="3" type="ORF">SAMN05444001_114101</name>
</gene>
<dbReference type="Proteomes" id="UP000236725">
    <property type="component" value="Unassembled WGS sequence"/>
</dbReference>